<keyword evidence="3" id="KW-0812">Transmembrane</keyword>
<feature type="transmembrane region" description="Helical" evidence="3">
    <location>
        <begin position="206"/>
        <end position="233"/>
    </location>
</feature>
<feature type="transmembrane region" description="Helical" evidence="3">
    <location>
        <begin position="292"/>
        <end position="314"/>
    </location>
</feature>
<evidence type="ECO:0000313" key="5">
    <source>
        <dbReference type="WBParaSite" id="maker-uti_cns_0004099-snap-gene-0.3-mRNA-1"/>
    </source>
</evidence>
<protein>
    <submittedName>
        <fullName evidence="5 6">Solute carrier organic anion transporter family member</fullName>
    </submittedName>
</protein>
<dbReference type="GO" id="GO:0043252">
    <property type="term" value="P:sodium-independent organic anion transport"/>
    <property type="evidence" value="ECO:0007669"/>
    <property type="project" value="TreeGrafter"/>
</dbReference>
<keyword evidence="4" id="KW-1185">Reference proteome</keyword>
<dbReference type="Gene3D" id="1.20.1250.20">
    <property type="entry name" value="MFS general substrate transporter like domains"/>
    <property type="match status" value="1"/>
</dbReference>
<dbReference type="Proteomes" id="UP000095280">
    <property type="component" value="Unplaced"/>
</dbReference>
<keyword evidence="1" id="KW-1015">Disulfide bond</keyword>
<dbReference type="WBParaSite" id="maker-uti_cns_0004099-snap-gene-0.3-mRNA-1">
    <property type="protein sequence ID" value="maker-uti_cns_0004099-snap-gene-0.3-mRNA-1"/>
    <property type="gene ID" value="maker-uti_cns_0004099-snap-gene-0.3"/>
</dbReference>
<dbReference type="AlphaFoldDB" id="A0A1I8H2M8"/>
<dbReference type="InterPro" id="IPR004156">
    <property type="entry name" value="OATP"/>
</dbReference>
<dbReference type="Pfam" id="PF03137">
    <property type="entry name" value="OATP"/>
    <property type="match status" value="1"/>
</dbReference>
<dbReference type="OrthoDB" id="5062115at2759"/>
<name>A0A1I8H2M8_9PLAT</name>
<feature type="region of interest" description="Disordered" evidence="2">
    <location>
        <begin position="692"/>
        <end position="712"/>
    </location>
</feature>
<feature type="transmembrane region" description="Helical" evidence="3">
    <location>
        <begin position="646"/>
        <end position="670"/>
    </location>
</feature>
<keyword evidence="3" id="KW-0472">Membrane</keyword>
<feature type="transmembrane region" description="Helical" evidence="3">
    <location>
        <begin position="240"/>
        <end position="262"/>
    </location>
</feature>
<feature type="transmembrane region" description="Helical" evidence="3">
    <location>
        <begin position="375"/>
        <end position="399"/>
    </location>
</feature>
<accession>A0A1I8H2M8</accession>
<dbReference type="WBParaSite" id="maker-uti_cns_0011288-snap-gene-0.8-mRNA-1">
    <property type="protein sequence ID" value="maker-uti_cns_0011288-snap-gene-0.8-mRNA-1"/>
    <property type="gene ID" value="maker-uti_cns_0011288-snap-gene-0.8"/>
</dbReference>
<dbReference type="GO" id="GO:0015347">
    <property type="term" value="F:sodium-independent organic anion transmembrane transporter activity"/>
    <property type="evidence" value="ECO:0007669"/>
    <property type="project" value="TreeGrafter"/>
</dbReference>
<sequence length="712" mass="78060">MSKQIPRQDEQLEAVQAVNDGDSVDSEDDQHCGIGGLRPAWMQSCRRFSIFFMCLIGTSIATSLLSTYHNSMVSTFEKRFDWKTQTVGFVLASNDFGYLASVLFTAHFGSMSHRPRLLAACNFAYGTTGIIYFLPYLLFGSKFTTDEVFGTRPGGPNSSAITLSSSKIPYCKAPADDLAMEMAAPGVQDNFTFVDTRWSSAIQSNVAFVIFLFGGVVQGVAVGPFWNVAFAFIDDMTKQWSGVFIGLYTLLRAVGPIMGYQLGSRTTKLNENLSGTLSQFVGSQKSPLWIGAWWLGYLATGILGMSASLPLFCFPRNVPLRVNTDPSKLRNPVIRLLLKQSEKKDDILQQEELGNPESRKQEKTFLGLFRSLKRLFINPIFLCLLIGNFFEFVALSTPINYNAKYLEHHFDLTQSEASSITGLVMPVTFGVGLMLSIAISYRFQMTMYSLARFHAFVHLFGILRYYLGTLFVCPTPQVLTSPSSSPAAGEYFVNGSYCGVGDCGGCTRTDYFPVCGGNVTYYSPCVAGCSQETGLSSGCQCVPGGSVRLGTCQGACYSSLMAYAFTSIALGAIQCSARTQEAVINLRCVQPRDKALALASSSFMWGVSSSLLPPLIGTVFDNICLISSSDGKRSYCEMYDRVSFRYAFHLLSVFAHAIACVFFFLVWYFCAKRYGRDGTAATDTAAEAKVELAERKKSGESREDPAAEPLNG</sequence>
<feature type="transmembrane region" description="Helical" evidence="3">
    <location>
        <begin position="86"/>
        <end position="105"/>
    </location>
</feature>
<evidence type="ECO:0000313" key="6">
    <source>
        <dbReference type="WBParaSite" id="maker-uti_cns_0011288-snap-gene-0.8-mRNA-1"/>
    </source>
</evidence>
<dbReference type="InterPro" id="IPR036259">
    <property type="entry name" value="MFS_trans_sf"/>
</dbReference>
<evidence type="ECO:0000313" key="4">
    <source>
        <dbReference type="Proteomes" id="UP000095280"/>
    </source>
</evidence>
<reference evidence="5 6" key="1">
    <citation type="submission" date="2016-11" db="UniProtKB">
        <authorList>
            <consortium name="WormBaseParasite"/>
        </authorList>
    </citation>
    <scope>IDENTIFICATION</scope>
</reference>
<evidence type="ECO:0000256" key="1">
    <source>
        <dbReference type="ARBA" id="ARBA00023157"/>
    </source>
</evidence>
<feature type="transmembrane region" description="Helical" evidence="3">
    <location>
        <begin position="419"/>
        <end position="441"/>
    </location>
</feature>
<dbReference type="PANTHER" id="PTHR11388:SF76">
    <property type="entry name" value="SOLUTE CARRIER ORGANIC ANION TRANSPORTER FAMILY MEMBER"/>
    <property type="match status" value="1"/>
</dbReference>
<dbReference type="GO" id="GO:0016323">
    <property type="term" value="C:basolateral plasma membrane"/>
    <property type="evidence" value="ECO:0007669"/>
    <property type="project" value="TreeGrafter"/>
</dbReference>
<keyword evidence="3" id="KW-1133">Transmembrane helix</keyword>
<feature type="transmembrane region" description="Helical" evidence="3">
    <location>
        <begin position="117"/>
        <end position="139"/>
    </location>
</feature>
<proteinExistence type="predicted"/>
<feature type="transmembrane region" description="Helical" evidence="3">
    <location>
        <begin position="48"/>
        <end position="66"/>
    </location>
</feature>
<dbReference type="SUPFAM" id="SSF103473">
    <property type="entry name" value="MFS general substrate transporter"/>
    <property type="match status" value="1"/>
</dbReference>
<feature type="compositionally biased region" description="Basic and acidic residues" evidence="2">
    <location>
        <begin position="692"/>
        <end position="705"/>
    </location>
</feature>
<evidence type="ECO:0000256" key="3">
    <source>
        <dbReference type="SAM" id="Phobius"/>
    </source>
</evidence>
<organism evidence="4 5">
    <name type="scientific">Macrostomum lignano</name>
    <dbReference type="NCBI Taxonomy" id="282301"/>
    <lineage>
        <taxon>Eukaryota</taxon>
        <taxon>Metazoa</taxon>
        <taxon>Spiralia</taxon>
        <taxon>Lophotrochozoa</taxon>
        <taxon>Platyhelminthes</taxon>
        <taxon>Rhabditophora</taxon>
        <taxon>Macrostomorpha</taxon>
        <taxon>Macrostomida</taxon>
        <taxon>Macrostomidae</taxon>
        <taxon>Macrostomum</taxon>
    </lineage>
</organism>
<dbReference type="PANTHER" id="PTHR11388">
    <property type="entry name" value="ORGANIC ANION TRANSPORTER"/>
    <property type="match status" value="1"/>
</dbReference>
<evidence type="ECO:0000256" key="2">
    <source>
        <dbReference type="SAM" id="MobiDB-lite"/>
    </source>
</evidence>